<dbReference type="Gene3D" id="3.20.20.190">
    <property type="entry name" value="Phosphatidylinositol (PI) phosphodiesterase"/>
    <property type="match status" value="1"/>
</dbReference>
<dbReference type="InterPro" id="IPR017946">
    <property type="entry name" value="PLC-like_Pdiesterase_TIM-brl"/>
</dbReference>
<dbReference type="SMART" id="SM00149">
    <property type="entry name" value="PLCYc"/>
    <property type="match status" value="1"/>
</dbReference>
<comment type="caution">
    <text evidence="2">The sequence shown here is derived from an EMBL/GenBank/DDBJ whole genome shotgun (WGS) entry which is preliminary data.</text>
</comment>
<dbReference type="PANTHER" id="PTHR10336">
    <property type="entry name" value="PHOSPHOINOSITIDE-SPECIFIC PHOSPHOLIPASE C FAMILY PROTEIN"/>
    <property type="match status" value="1"/>
</dbReference>
<evidence type="ECO:0000259" key="1">
    <source>
        <dbReference type="PROSITE" id="PS50008"/>
    </source>
</evidence>
<dbReference type="Proteomes" id="UP001266305">
    <property type="component" value="Unassembled WGS sequence"/>
</dbReference>
<accession>A0ABQ9V8V5</accession>
<gene>
    <name evidence="2" type="ORF">P7K49_015190</name>
</gene>
<dbReference type="InterPro" id="IPR001192">
    <property type="entry name" value="PI-PLC_fam"/>
</dbReference>
<evidence type="ECO:0000313" key="3">
    <source>
        <dbReference type="Proteomes" id="UP001266305"/>
    </source>
</evidence>
<organism evidence="2 3">
    <name type="scientific">Saguinus oedipus</name>
    <name type="common">Cotton-top tamarin</name>
    <name type="synonym">Oedipomidas oedipus</name>
    <dbReference type="NCBI Taxonomy" id="9490"/>
    <lineage>
        <taxon>Eukaryota</taxon>
        <taxon>Metazoa</taxon>
        <taxon>Chordata</taxon>
        <taxon>Craniata</taxon>
        <taxon>Vertebrata</taxon>
        <taxon>Euteleostomi</taxon>
        <taxon>Mammalia</taxon>
        <taxon>Eutheria</taxon>
        <taxon>Euarchontoglires</taxon>
        <taxon>Primates</taxon>
        <taxon>Haplorrhini</taxon>
        <taxon>Platyrrhini</taxon>
        <taxon>Cebidae</taxon>
        <taxon>Callitrichinae</taxon>
        <taxon>Saguinus</taxon>
    </lineage>
</organism>
<evidence type="ECO:0000313" key="2">
    <source>
        <dbReference type="EMBL" id="KAK2105676.1"/>
    </source>
</evidence>
<sequence>MSGPSPALVEASGHHSYQGDGGHTVDLQQLCRGCWCVVAGGGGDTPGRSVALNYQSEGRMLQLNRAKFSANGGCGYVLKPEW</sequence>
<proteinExistence type="predicted"/>
<name>A0ABQ9V8V5_SAGOE</name>
<feature type="domain" description="PI-PLC Y-box" evidence="1">
    <location>
        <begin position="50"/>
        <end position="81"/>
    </location>
</feature>
<dbReference type="Pfam" id="PF00387">
    <property type="entry name" value="PI-PLC-Y"/>
    <property type="match status" value="1"/>
</dbReference>
<dbReference type="PANTHER" id="PTHR10336:SF166">
    <property type="entry name" value="1-PHOSPHATIDYLINOSITOL 4,5-BISPHOSPHATE PHOSPHODIESTERASE ETA-2"/>
    <property type="match status" value="1"/>
</dbReference>
<dbReference type="EMBL" id="JASSZA010000007">
    <property type="protein sequence ID" value="KAK2105676.1"/>
    <property type="molecule type" value="Genomic_DNA"/>
</dbReference>
<protein>
    <recommendedName>
        <fullName evidence="1">PI-PLC Y-box domain-containing protein</fullName>
    </recommendedName>
</protein>
<dbReference type="InterPro" id="IPR001711">
    <property type="entry name" value="PLipase_C_Pinositol-sp_Y"/>
</dbReference>
<keyword evidence="3" id="KW-1185">Reference proteome</keyword>
<dbReference type="PROSITE" id="PS50008">
    <property type="entry name" value="PIPLC_Y_DOMAIN"/>
    <property type="match status" value="1"/>
</dbReference>
<dbReference type="SUPFAM" id="SSF51695">
    <property type="entry name" value="PLC-like phosphodiesterases"/>
    <property type="match status" value="1"/>
</dbReference>
<reference evidence="2 3" key="1">
    <citation type="submission" date="2023-05" db="EMBL/GenBank/DDBJ databases">
        <title>B98-5 Cell Line De Novo Hybrid Assembly: An Optical Mapping Approach.</title>
        <authorList>
            <person name="Kananen K."/>
            <person name="Auerbach J.A."/>
            <person name="Kautto E."/>
            <person name="Blachly J.S."/>
        </authorList>
    </citation>
    <scope>NUCLEOTIDE SEQUENCE [LARGE SCALE GENOMIC DNA]</scope>
    <source>
        <strain evidence="2">B95-8</strain>
        <tissue evidence="2">Cell line</tissue>
    </source>
</reference>